<dbReference type="CDD" id="cd07182">
    <property type="entry name" value="RNase_HII_bacteria_HII_like"/>
    <property type="match status" value="1"/>
</dbReference>
<evidence type="ECO:0000256" key="8">
    <source>
        <dbReference type="ARBA" id="ARBA00022490"/>
    </source>
</evidence>
<evidence type="ECO:0000256" key="11">
    <source>
        <dbReference type="ARBA" id="ARBA00022759"/>
    </source>
</evidence>
<protein>
    <recommendedName>
        <fullName evidence="7 14">Ribonuclease HII</fullName>
        <shortName evidence="14">RNase HII</shortName>
        <ecNumber evidence="6 14">3.1.26.4</ecNumber>
    </recommendedName>
</protein>
<organism evidence="18 19">
    <name type="scientific">Paraliobacillus quinghaiensis</name>
    <dbReference type="NCBI Taxonomy" id="470815"/>
    <lineage>
        <taxon>Bacteria</taxon>
        <taxon>Bacillati</taxon>
        <taxon>Bacillota</taxon>
        <taxon>Bacilli</taxon>
        <taxon>Bacillales</taxon>
        <taxon>Bacillaceae</taxon>
        <taxon>Paraliobacillus</taxon>
    </lineage>
</organism>
<dbReference type="InterPro" id="IPR022898">
    <property type="entry name" value="RNase_HII"/>
</dbReference>
<comment type="function">
    <text evidence="3 14 16">Endonuclease that specifically degrades the RNA of RNA-DNA hybrids.</text>
</comment>
<evidence type="ECO:0000256" key="2">
    <source>
        <dbReference type="ARBA" id="ARBA00001946"/>
    </source>
</evidence>
<dbReference type="EMBL" id="BMLG01000001">
    <property type="protein sequence ID" value="GGM21288.1"/>
    <property type="molecule type" value="Genomic_DNA"/>
</dbReference>
<comment type="similarity">
    <text evidence="5 14 16">Belongs to the RNase HII family.</text>
</comment>
<keyword evidence="9 14" id="KW-0540">Nuclease</keyword>
<evidence type="ECO:0000256" key="1">
    <source>
        <dbReference type="ARBA" id="ARBA00000077"/>
    </source>
</evidence>
<evidence type="ECO:0000256" key="16">
    <source>
        <dbReference type="RuleBase" id="RU003515"/>
    </source>
</evidence>
<dbReference type="InterPro" id="IPR036397">
    <property type="entry name" value="RNaseH_sf"/>
</dbReference>
<comment type="cofactor">
    <cofactor evidence="14 15">
        <name>Mn(2+)</name>
        <dbReference type="ChEBI" id="CHEBI:29035"/>
    </cofactor>
    <cofactor evidence="14 15">
        <name>Mg(2+)</name>
        <dbReference type="ChEBI" id="CHEBI:18420"/>
    </cofactor>
    <text evidence="14 15">Manganese or magnesium. Binds 1 divalent metal ion per monomer in the absence of substrate. May bind a second metal ion after substrate binding.</text>
</comment>
<dbReference type="GO" id="GO:0005737">
    <property type="term" value="C:cytoplasm"/>
    <property type="evidence" value="ECO:0007669"/>
    <property type="project" value="UniProtKB-SubCell"/>
</dbReference>
<dbReference type="InterPro" id="IPR024567">
    <property type="entry name" value="RNase_HII/HIII_dom"/>
</dbReference>
<comment type="cofactor">
    <cofactor evidence="2">
        <name>Mg(2+)</name>
        <dbReference type="ChEBI" id="CHEBI:18420"/>
    </cofactor>
</comment>
<accession>A0A917TG99</accession>
<dbReference type="GO" id="GO:0003723">
    <property type="term" value="F:RNA binding"/>
    <property type="evidence" value="ECO:0007669"/>
    <property type="project" value="UniProtKB-UniRule"/>
</dbReference>
<dbReference type="GO" id="GO:0030145">
    <property type="term" value="F:manganese ion binding"/>
    <property type="evidence" value="ECO:0007669"/>
    <property type="project" value="UniProtKB-UniRule"/>
</dbReference>
<evidence type="ECO:0000313" key="18">
    <source>
        <dbReference type="EMBL" id="GGM21288.1"/>
    </source>
</evidence>
<dbReference type="InterPro" id="IPR001352">
    <property type="entry name" value="RNase_HII/HIII"/>
</dbReference>
<reference evidence="18" key="2">
    <citation type="submission" date="2020-09" db="EMBL/GenBank/DDBJ databases">
        <authorList>
            <person name="Sun Q."/>
            <person name="Zhou Y."/>
        </authorList>
    </citation>
    <scope>NUCLEOTIDE SEQUENCE</scope>
    <source>
        <strain evidence="18">CGMCC 1.6333</strain>
    </source>
</reference>
<evidence type="ECO:0000256" key="6">
    <source>
        <dbReference type="ARBA" id="ARBA00012180"/>
    </source>
</evidence>
<proteinExistence type="inferred from homology"/>
<keyword evidence="10 14" id="KW-0479">Metal-binding</keyword>
<feature type="binding site" evidence="14 15">
    <location>
        <position position="78"/>
    </location>
    <ligand>
        <name>a divalent metal cation</name>
        <dbReference type="ChEBI" id="CHEBI:60240"/>
    </ligand>
</feature>
<comment type="catalytic activity">
    <reaction evidence="1 14 15 16">
        <text>Endonucleolytic cleavage to 5'-phosphomonoester.</text>
        <dbReference type="EC" id="3.1.26.4"/>
    </reaction>
</comment>
<dbReference type="PANTHER" id="PTHR10954">
    <property type="entry name" value="RIBONUCLEASE H2 SUBUNIT A"/>
    <property type="match status" value="1"/>
</dbReference>
<dbReference type="Pfam" id="PF01351">
    <property type="entry name" value="RNase_HII"/>
    <property type="match status" value="1"/>
</dbReference>
<reference evidence="18" key="1">
    <citation type="journal article" date="2014" name="Int. J. Syst. Evol. Microbiol.">
        <title>Complete genome sequence of Corynebacterium casei LMG S-19264T (=DSM 44701T), isolated from a smear-ripened cheese.</title>
        <authorList>
            <consortium name="US DOE Joint Genome Institute (JGI-PGF)"/>
            <person name="Walter F."/>
            <person name="Albersmeier A."/>
            <person name="Kalinowski J."/>
            <person name="Ruckert C."/>
        </authorList>
    </citation>
    <scope>NUCLEOTIDE SEQUENCE</scope>
    <source>
        <strain evidence="18">CGMCC 1.6333</strain>
    </source>
</reference>
<evidence type="ECO:0000256" key="4">
    <source>
        <dbReference type="ARBA" id="ARBA00004496"/>
    </source>
</evidence>
<evidence type="ECO:0000256" key="9">
    <source>
        <dbReference type="ARBA" id="ARBA00022722"/>
    </source>
</evidence>
<keyword evidence="8 14" id="KW-0963">Cytoplasm</keyword>
<evidence type="ECO:0000256" key="7">
    <source>
        <dbReference type="ARBA" id="ARBA00019179"/>
    </source>
</evidence>
<comment type="caution">
    <text evidence="18">The sequence shown here is derived from an EMBL/GenBank/DDBJ whole genome shotgun (WGS) entry which is preliminary data.</text>
</comment>
<keyword evidence="11 14" id="KW-0255">Endonuclease</keyword>
<dbReference type="HAMAP" id="MF_00052_B">
    <property type="entry name" value="RNase_HII_B"/>
    <property type="match status" value="1"/>
</dbReference>
<evidence type="ECO:0000256" key="5">
    <source>
        <dbReference type="ARBA" id="ARBA00007383"/>
    </source>
</evidence>
<keyword evidence="19" id="KW-1185">Reference proteome</keyword>
<dbReference type="PANTHER" id="PTHR10954:SF18">
    <property type="entry name" value="RIBONUCLEASE HII"/>
    <property type="match status" value="1"/>
</dbReference>
<dbReference type="Gene3D" id="3.30.420.10">
    <property type="entry name" value="Ribonuclease H-like superfamily/Ribonuclease H"/>
    <property type="match status" value="1"/>
</dbReference>
<evidence type="ECO:0000256" key="12">
    <source>
        <dbReference type="ARBA" id="ARBA00022801"/>
    </source>
</evidence>
<dbReference type="GO" id="GO:0004523">
    <property type="term" value="F:RNA-DNA hybrid ribonuclease activity"/>
    <property type="evidence" value="ECO:0007669"/>
    <property type="project" value="UniProtKB-UniRule"/>
</dbReference>
<evidence type="ECO:0000256" key="13">
    <source>
        <dbReference type="ARBA" id="ARBA00023211"/>
    </source>
</evidence>
<evidence type="ECO:0000256" key="10">
    <source>
        <dbReference type="ARBA" id="ARBA00022723"/>
    </source>
</evidence>
<dbReference type="NCBIfam" id="NF000595">
    <property type="entry name" value="PRK00015.1-3"/>
    <property type="match status" value="1"/>
</dbReference>
<evidence type="ECO:0000259" key="17">
    <source>
        <dbReference type="PROSITE" id="PS51975"/>
    </source>
</evidence>
<dbReference type="FunFam" id="3.30.420.10:FF:000006">
    <property type="entry name" value="Ribonuclease HII"/>
    <property type="match status" value="1"/>
</dbReference>
<gene>
    <name evidence="14 18" type="primary">rnhB</name>
    <name evidence="18" type="ORF">GCM10011351_03910</name>
</gene>
<dbReference type="AlphaFoldDB" id="A0A917TG99"/>
<dbReference type="GO" id="GO:0043137">
    <property type="term" value="P:DNA replication, removal of RNA primer"/>
    <property type="evidence" value="ECO:0007669"/>
    <property type="project" value="TreeGrafter"/>
</dbReference>
<dbReference type="GO" id="GO:0032299">
    <property type="term" value="C:ribonuclease H2 complex"/>
    <property type="evidence" value="ECO:0007669"/>
    <property type="project" value="TreeGrafter"/>
</dbReference>
<dbReference type="PROSITE" id="PS51975">
    <property type="entry name" value="RNASE_H_2"/>
    <property type="match status" value="1"/>
</dbReference>
<evidence type="ECO:0000256" key="3">
    <source>
        <dbReference type="ARBA" id="ARBA00004065"/>
    </source>
</evidence>
<dbReference type="RefSeq" id="WP_117151769.1">
    <property type="nucleotide sequence ID" value="NZ_BMLG01000001.1"/>
</dbReference>
<feature type="binding site" evidence="14 15">
    <location>
        <position position="79"/>
    </location>
    <ligand>
        <name>a divalent metal cation</name>
        <dbReference type="ChEBI" id="CHEBI:60240"/>
    </ligand>
</feature>
<keyword evidence="13 14" id="KW-0464">Manganese</keyword>
<evidence type="ECO:0000313" key="19">
    <source>
        <dbReference type="Proteomes" id="UP000618460"/>
    </source>
</evidence>
<evidence type="ECO:0000256" key="14">
    <source>
        <dbReference type="HAMAP-Rule" id="MF_00052"/>
    </source>
</evidence>
<dbReference type="NCBIfam" id="NF000594">
    <property type="entry name" value="PRK00015.1-1"/>
    <property type="match status" value="1"/>
</dbReference>
<dbReference type="SUPFAM" id="SSF53098">
    <property type="entry name" value="Ribonuclease H-like"/>
    <property type="match status" value="1"/>
</dbReference>
<dbReference type="GO" id="GO:0006298">
    <property type="term" value="P:mismatch repair"/>
    <property type="evidence" value="ECO:0007669"/>
    <property type="project" value="TreeGrafter"/>
</dbReference>
<dbReference type="OrthoDB" id="9803420at2"/>
<dbReference type="EC" id="3.1.26.4" evidence="6 14"/>
<feature type="binding site" evidence="14 15">
    <location>
        <position position="170"/>
    </location>
    <ligand>
        <name>a divalent metal cation</name>
        <dbReference type="ChEBI" id="CHEBI:60240"/>
    </ligand>
</feature>
<evidence type="ECO:0000256" key="15">
    <source>
        <dbReference type="PROSITE-ProRule" id="PRU01319"/>
    </source>
</evidence>
<name>A0A917TG99_9BACI</name>
<dbReference type="InterPro" id="IPR012337">
    <property type="entry name" value="RNaseH-like_sf"/>
</dbReference>
<sequence length="255" mass="28229">MGNKQSVAEIKAMLAEGAASAEQIDTLKKDDRKGVQNAIEQYFRNIAKQEELIKQFDQMMVFERTNYQKGKKRIAGVDEVGRGPLAGPVVAAAVILPEDIYLPGINDSKKMSKSSREAFYHQIKEQAIAYAIGVIDNVEIDRINIYQASIKAMQVAINGLASEPDHLLVDAVPLDHSFCTSDAIIKGDQKSVSIAAASILAKVTRDGMMQHFHQEYPHYQFDKNQGYGTKAHLHAIQTHGITPIHRQSFAPIKAE</sequence>
<comment type="subcellular location">
    <subcellularLocation>
        <location evidence="4 14">Cytoplasm</location>
    </subcellularLocation>
</comment>
<keyword evidence="12 14" id="KW-0378">Hydrolase</keyword>
<feature type="domain" description="RNase H type-2" evidence="17">
    <location>
        <begin position="72"/>
        <end position="255"/>
    </location>
</feature>
<dbReference type="Proteomes" id="UP000618460">
    <property type="component" value="Unassembled WGS sequence"/>
</dbReference>